<dbReference type="InterPro" id="IPR039425">
    <property type="entry name" value="RNA_pol_sigma-70-like"/>
</dbReference>
<organism evidence="9 10">
    <name type="scientific">Rhodococcoides kroppenstedtii</name>
    <dbReference type="NCBI Taxonomy" id="293050"/>
    <lineage>
        <taxon>Bacteria</taxon>
        <taxon>Bacillati</taxon>
        <taxon>Actinomycetota</taxon>
        <taxon>Actinomycetes</taxon>
        <taxon>Mycobacteriales</taxon>
        <taxon>Nocardiaceae</taxon>
        <taxon>Rhodococcoides</taxon>
    </lineage>
</organism>
<keyword evidence="4 6" id="KW-0238">DNA-binding</keyword>
<dbReference type="InterPro" id="IPR013325">
    <property type="entry name" value="RNA_pol_sigma_r2"/>
</dbReference>
<dbReference type="InterPro" id="IPR013324">
    <property type="entry name" value="RNA_pol_sigma_r3/r4-like"/>
</dbReference>
<dbReference type="Proteomes" id="UP000182054">
    <property type="component" value="Unassembled WGS sequence"/>
</dbReference>
<dbReference type="EMBL" id="FOJN01000004">
    <property type="protein sequence ID" value="SFA47396.1"/>
    <property type="molecule type" value="Genomic_DNA"/>
</dbReference>
<keyword evidence="5 6" id="KW-0804">Transcription</keyword>
<dbReference type="GO" id="GO:0003677">
    <property type="term" value="F:DNA binding"/>
    <property type="evidence" value="ECO:0007669"/>
    <property type="project" value="UniProtKB-KW"/>
</dbReference>
<dbReference type="Gene3D" id="1.10.10.10">
    <property type="entry name" value="Winged helix-like DNA-binding domain superfamily/Winged helix DNA-binding domain"/>
    <property type="match status" value="1"/>
</dbReference>
<dbReference type="InterPro" id="IPR036388">
    <property type="entry name" value="WH-like_DNA-bd_sf"/>
</dbReference>
<dbReference type="InterPro" id="IPR000838">
    <property type="entry name" value="RNA_pol_sigma70_ECF_CS"/>
</dbReference>
<evidence type="ECO:0000256" key="4">
    <source>
        <dbReference type="ARBA" id="ARBA00023125"/>
    </source>
</evidence>
<dbReference type="SUPFAM" id="SSF88659">
    <property type="entry name" value="Sigma3 and sigma4 domains of RNA polymerase sigma factors"/>
    <property type="match status" value="1"/>
</dbReference>
<evidence type="ECO:0000313" key="9">
    <source>
        <dbReference type="EMBL" id="SFA47396.1"/>
    </source>
</evidence>
<dbReference type="OrthoDB" id="5244716at2"/>
<proteinExistence type="inferred from homology"/>
<dbReference type="AlphaFoldDB" id="A0A1I0T8N8"/>
<evidence type="ECO:0000256" key="2">
    <source>
        <dbReference type="ARBA" id="ARBA00023015"/>
    </source>
</evidence>
<dbReference type="PROSITE" id="PS01063">
    <property type="entry name" value="SIGMA70_ECF"/>
    <property type="match status" value="1"/>
</dbReference>
<evidence type="ECO:0000256" key="6">
    <source>
        <dbReference type="RuleBase" id="RU000716"/>
    </source>
</evidence>
<feature type="domain" description="RNA polymerase sigma-70 region 2" evidence="7">
    <location>
        <begin position="33"/>
        <end position="98"/>
    </location>
</feature>
<keyword evidence="2 6" id="KW-0805">Transcription regulation</keyword>
<evidence type="ECO:0000259" key="7">
    <source>
        <dbReference type="Pfam" id="PF04542"/>
    </source>
</evidence>
<dbReference type="GeneID" id="85485351"/>
<dbReference type="InterPro" id="IPR014284">
    <property type="entry name" value="RNA_pol_sigma-70_dom"/>
</dbReference>
<reference evidence="9 10" key="1">
    <citation type="submission" date="2016-10" db="EMBL/GenBank/DDBJ databases">
        <authorList>
            <person name="de Groot N.N."/>
        </authorList>
    </citation>
    <scope>NUCLEOTIDE SEQUENCE [LARGE SCALE GENOMIC DNA]</scope>
    <source>
        <strain evidence="9 10">DSM 44908</strain>
    </source>
</reference>
<dbReference type="NCBIfam" id="TIGR02937">
    <property type="entry name" value="sigma70-ECF"/>
    <property type="match status" value="1"/>
</dbReference>
<accession>A0A1I0T8N8</accession>
<dbReference type="CDD" id="cd06171">
    <property type="entry name" value="Sigma70_r4"/>
    <property type="match status" value="1"/>
</dbReference>
<gene>
    <name evidence="9" type="ORF">SAMN05444374_104197</name>
</gene>
<evidence type="ECO:0000256" key="5">
    <source>
        <dbReference type="ARBA" id="ARBA00023163"/>
    </source>
</evidence>
<dbReference type="GO" id="GO:0016987">
    <property type="term" value="F:sigma factor activity"/>
    <property type="evidence" value="ECO:0007669"/>
    <property type="project" value="UniProtKB-KW"/>
</dbReference>
<evidence type="ECO:0000259" key="8">
    <source>
        <dbReference type="Pfam" id="PF08281"/>
    </source>
</evidence>
<dbReference type="PANTHER" id="PTHR43133">
    <property type="entry name" value="RNA POLYMERASE ECF-TYPE SIGMA FACTO"/>
    <property type="match status" value="1"/>
</dbReference>
<protein>
    <recommendedName>
        <fullName evidence="6">RNA polymerase sigma factor</fullName>
    </recommendedName>
</protein>
<dbReference type="Pfam" id="PF08281">
    <property type="entry name" value="Sigma70_r4_2"/>
    <property type="match status" value="1"/>
</dbReference>
<evidence type="ECO:0000256" key="1">
    <source>
        <dbReference type="ARBA" id="ARBA00010641"/>
    </source>
</evidence>
<name>A0A1I0T8N8_9NOCA</name>
<dbReference type="InterPro" id="IPR007627">
    <property type="entry name" value="RNA_pol_sigma70_r2"/>
</dbReference>
<sequence length="192" mass="21156">MQATNSAAAASTDDSADLVNAAVLGDRAAFESLVRTHGPAMYRFARNMVRDDGLAEEIVQDAFVAAWKSLEHYRSESALRTWLFGIVNHKAIDATRRRVPRPAEDWLFEDAVGDAVAADDPASVATGSDFLVALRRALSDLPEVQRSCWLLREVEGMTHVEIGETLSMSPSAVRGQVSRARRTLSERMAPWR</sequence>
<dbReference type="GO" id="GO:0006950">
    <property type="term" value="P:response to stress"/>
    <property type="evidence" value="ECO:0007669"/>
    <property type="project" value="UniProtKB-ARBA"/>
</dbReference>
<evidence type="ECO:0000256" key="3">
    <source>
        <dbReference type="ARBA" id="ARBA00023082"/>
    </source>
</evidence>
<evidence type="ECO:0000313" key="10">
    <source>
        <dbReference type="Proteomes" id="UP000182054"/>
    </source>
</evidence>
<comment type="similarity">
    <text evidence="1 6">Belongs to the sigma-70 factor family. ECF subfamily.</text>
</comment>
<dbReference type="PANTHER" id="PTHR43133:SF8">
    <property type="entry name" value="RNA POLYMERASE SIGMA FACTOR HI_1459-RELATED"/>
    <property type="match status" value="1"/>
</dbReference>
<feature type="domain" description="RNA polymerase sigma factor 70 region 4 type 2" evidence="8">
    <location>
        <begin position="132"/>
        <end position="184"/>
    </location>
</feature>
<dbReference type="Gene3D" id="1.10.1740.10">
    <property type="match status" value="1"/>
</dbReference>
<keyword evidence="3 6" id="KW-0731">Sigma factor</keyword>
<dbReference type="InterPro" id="IPR013249">
    <property type="entry name" value="RNA_pol_sigma70_r4_t2"/>
</dbReference>
<dbReference type="SUPFAM" id="SSF88946">
    <property type="entry name" value="Sigma2 domain of RNA polymerase sigma factors"/>
    <property type="match status" value="1"/>
</dbReference>
<dbReference type="RefSeq" id="WP_068361521.1">
    <property type="nucleotide sequence ID" value="NZ_FOJN01000004.1"/>
</dbReference>
<dbReference type="Pfam" id="PF04542">
    <property type="entry name" value="Sigma70_r2"/>
    <property type="match status" value="1"/>
</dbReference>
<dbReference type="GO" id="GO:0006352">
    <property type="term" value="P:DNA-templated transcription initiation"/>
    <property type="evidence" value="ECO:0007669"/>
    <property type="project" value="InterPro"/>
</dbReference>